<dbReference type="Proteomes" id="UP000789920">
    <property type="component" value="Unassembled WGS sequence"/>
</dbReference>
<dbReference type="EMBL" id="CAJVQC010001840">
    <property type="protein sequence ID" value="CAG8501515.1"/>
    <property type="molecule type" value="Genomic_DNA"/>
</dbReference>
<proteinExistence type="predicted"/>
<keyword evidence="2" id="KW-1185">Reference proteome</keyword>
<comment type="caution">
    <text evidence="1">The sequence shown here is derived from an EMBL/GenBank/DDBJ whole genome shotgun (WGS) entry which is preliminary data.</text>
</comment>
<feature type="non-terminal residue" evidence="1">
    <location>
        <position position="195"/>
    </location>
</feature>
<reference evidence="1" key="1">
    <citation type="submission" date="2021-06" db="EMBL/GenBank/DDBJ databases">
        <authorList>
            <person name="Kallberg Y."/>
            <person name="Tangrot J."/>
            <person name="Rosling A."/>
        </authorList>
    </citation>
    <scope>NUCLEOTIDE SEQUENCE</scope>
    <source>
        <strain evidence="1">MA461A</strain>
    </source>
</reference>
<evidence type="ECO:0000313" key="1">
    <source>
        <dbReference type="EMBL" id="CAG8501515.1"/>
    </source>
</evidence>
<sequence length="195" mass="22007">MQLLIDEAITLAFVICSIPFCIINKPFFINALKLLNPDYSIPSHEVLSEYLLDLEVAKVIHKVDKILEYTSNLTIEYLYKLGNYSDQSYMAKFLVSQIELIINCIGKDKISAIISNNGANVVSACEQLCHTQTADIIPKIISSIAETVFKEFEKETLIDNNNIKMLNSAEDLYPNEQDLDLSILTSIDFKSLVFT</sequence>
<organism evidence="1 2">
    <name type="scientific">Racocetra persica</name>
    <dbReference type="NCBI Taxonomy" id="160502"/>
    <lineage>
        <taxon>Eukaryota</taxon>
        <taxon>Fungi</taxon>
        <taxon>Fungi incertae sedis</taxon>
        <taxon>Mucoromycota</taxon>
        <taxon>Glomeromycotina</taxon>
        <taxon>Glomeromycetes</taxon>
        <taxon>Diversisporales</taxon>
        <taxon>Gigasporaceae</taxon>
        <taxon>Racocetra</taxon>
    </lineage>
</organism>
<protein>
    <submittedName>
        <fullName evidence="1">34294_t:CDS:1</fullName>
    </submittedName>
</protein>
<gene>
    <name evidence="1" type="ORF">RPERSI_LOCUS1845</name>
</gene>
<name>A0ACA9L217_9GLOM</name>
<evidence type="ECO:0000313" key="2">
    <source>
        <dbReference type="Proteomes" id="UP000789920"/>
    </source>
</evidence>
<accession>A0ACA9L217</accession>